<organism evidence="1 2">
    <name type="scientific">Albibacterium bauzanense</name>
    <dbReference type="NCBI Taxonomy" id="653929"/>
    <lineage>
        <taxon>Bacteria</taxon>
        <taxon>Pseudomonadati</taxon>
        <taxon>Bacteroidota</taxon>
        <taxon>Sphingobacteriia</taxon>
        <taxon>Sphingobacteriales</taxon>
        <taxon>Sphingobacteriaceae</taxon>
        <taxon>Albibacterium</taxon>
    </lineage>
</organism>
<dbReference type="RefSeq" id="WP_132225639.1">
    <property type="nucleotide sequence ID" value="NZ_SMGO01000003.1"/>
</dbReference>
<reference evidence="1 2" key="1">
    <citation type="submission" date="2019-03" db="EMBL/GenBank/DDBJ databases">
        <title>Genomic Encyclopedia of Archaeal and Bacterial Type Strains, Phase II (KMG-II): from individual species to whole genera.</title>
        <authorList>
            <person name="Goeker M."/>
        </authorList>
    </citation>
    <scope>NUCLEOTIDE SEQUENCE [LARGE SCALE GENOMIC DNA]</scope>
    <source>
        <strain evidence="1 2">DSM 22554</strain>
    </source>
</reference>
<sequence length="309" mass="37202">MLFKDLLDQKYKELRPQFEQLYYLALKRQTHDSDLLLIHLNAFYNSETHTWNNLEEKMSPYMFGLSHEGHSEHTHHNFIGEYMKKNMSDKSLTDYLLDVEFSAARRVEIDILTFKESISIQTEMLIYLKIWESDSFIKKFFQLANLIDGRAYDWHYKLMTTSRERGTTGSRDVIIRRKIRDKFEKDIPRLYAAFKRSYNFQIRNSIAHSQYSILGRHIQLNNYVKEDPFSHIRVQSFEEWTDRFHETLVIYTLYHELLGIINHNYGVVSTQMGDAVPIRITRQDPITEIEYRYVHYRAAFKDWGWQPDK</sequence>
<dbReference type="Proteomes" id="UP000294616">
    <property type="component" value="Unassembled WGS sequence"/>
</dbReference>
<evidence type="ECO:0000313" key="2">
    <source>
        <dbReference type="Proteomes" id="UP000294616"/>
    </source>
</evidence>
<dbReference type="OrthoDB" id="871963at2"/>
<accession>A0A4R1LRG5</accession>
<dbReference type="EMBL" id="SMGO01000003">
    <property type="protein sequence ID" value="TCK80904.1"/>
    <property type="molecule type" value="Genomic_DNA"/>
</dbReference>
<protein>
    <submittedName>
        <fullName evidence="1">Uncharacterized protein</fullName>
    </submittedName>
</protein>
<name>A0A4R1LRG5_9SPHI</name>
<proteinExistence type="predicted"/>
<evidence type="ECO:0000313" key="1">
    <source>
        <dbReference type="EMBL" id="TCK80904.1"/>
    </source>
</evidence>
<comment type="caution">
    <text evidence="1">The sequence shown here is derived from an EMBL/GenBank/DDBJ whole genome shotgun (WGS) entry which is preliminary data.</text>
</comment>
<dbReference type="AlphaFoldDB" id="A0A4R1LRG5"/>
<keyword evidence="2" id="KW-1185">Reference proteome</keyword>
<gene>
    <name evidence="1" type="ORF">C8N28_2659</name>
</gene>